<dbReference type="PANTHER" id="PTHR23150:SF35">
    <property type="entry name" value="BLL6746 PROTEIN"/>
    <property type="match status" value="1"/>
</dbReference>
<organism evidence="3 4">
    <name type="scientific">Hyphococcus lacteus</name>
    <dbReference type="NCBI Taxonomy" id="3143536"/>
    <lineage>
        <taxon>Bacteria</taxon>
        <taxon>Pseudomonadati</taxon>
        <taxon>Pseudomonadota</taxon>
        <taxon>Alphaproteobacteria</taxon>
        <taxon>Parvularculales</taxon>
        <taxon>Parvularculaceae</taxon>
        <taxon>Hyphococcus</taxon>
    </lineage>
</organism>
<dbReference type="RefSeq" id="WP_369312645.1">
    <property type="nucleotide sequence ID" value="NZ_JBEHZE010000001.1"/>
</dbReference>
<dbReference type="Proteomes" id="UP001560685">
    <property type="component" value="Unassembled WGS sequence"/>
</dbReference>
<keyword evidence="1" id="KW-1133">Transmembrane helix</keyword>
<dbReference type="Gene3D" id="3.90.1580.10">
    <property type="entry name" value="paralog of FGE (formylglycine-generating enzyme)"/>
    <property type="match status" value="1"/>
</dbReference>
<dbReference type="SUPFAM" id="SSF56436">
    <property type="entry name" value="C-type lectin-like"/>
    <property type="match status" value="1"/>
</dbReference>
<gene>
    <name evidence="3" type="ORF">ABFZ84_04080</name>
</gene>
<keyword evidence="1" id="KW-0812">Transmembrane</keyword>
<dbReference type="Pfam" id="PF03781">
    <property type="entry name" value="FGE-sulfatase"/>
    <property type="match status" value="1"/>
</dbReference>
<dbReference type="InterPro" id="IPR042095">
    <property type="entry name" value="SUMF_sf"/>
</dbReference>
<dbReference type="EMBL" id="JBEHZE010000001">
    <property type="protein sequence ID" value="MEX6632718.1"/>
    <property type="molecule type" value="Genomic_DNA"/>
</dbReference>
<protein>
    <submittedName>
        <fullName evidence="3">SUMF1/EgtB/PvdO family nonheme iron enzyme</fullName>
    </submittedName>
</protein>
<dbReference type="InterPro" id="IPR016187">
    <property type="entry name" value="CTDL_fold"/>
</dbReference>
<evidence type="ECO:0000313" key="3">
    <source>
        <dbReference type="EMBL" id="MEX6632718.1"/>
    </source>
</evidence>
<keyword evidence="4" id="KW-1185">Reference proteome</keyword>
<feature type="transmembrane region" description="Helical" evidence="1">
    <location>
        <begin position="195"/>
        <end position="218"/>
    </location>
</feature>
<evidence type="ECO:0000256" key="1">
    <source>
        <dbReference type="SAM" id="Phobius"/>
    </source>
</evidence>
<name>A0ABV3Z2E3_9PROT</name>
<feature type="domain" description="Sulfatase-modifying factor enzyme-like" evidence="2">
    <location>
        <begin position="348"/>
        <end position="578"/>
    </location>
</feature>
<proteinExistence type="predicted"/>
<reference evidence="3 4" key="1">
    <citation type="submission" date="2024-05" db="EMBL/GenBank/DDBJ databases">
        <title>Three bacterial strains, DH-69, EH-24, and ECK-19 isolated from coastal sediments.</title>
        <authorList>
            <person name="Ye Y.-Q."/>
            <person name="Du Z.-J."/>
        </authorList>
    </citation>
    <scope>NUCLEOTIDE SEQUENCE [LARGE SCALE GENOMIC DNA]</scope>
    <source>
        <strain evidence="3 4">ECK-19</strain>
    </source>
</reference>
<keyword evidence="1" id="KW-0472">Membrane</keyword>
<evidence type="ECO:0000259" key="2">
    <source>
        <dbReference type="Pfam" id="PF03781"/>
    </source>
</evidence>
<dbReference type="PANTHER" id="PTHR23150">
    <property type="entry name" value="SULFATASE MODIFYING FACTOR 1, 2"/>
    <property type="match status" value="1"/>
</dbReference>
<comment type="caution">
    <text evidence="3">The sequence shown here is derived from an EMBL/GenBank/DDBJ whole genome shotgun (WGS) entry which is preliminary data.</text>
</comment>
<dbReference type="InterPro" id="IPR005532">
    <property type="entry name" value="SUMF_dom"/>
</dbReference>
<sequence>MSAISIIHAPRDEALGEKIAAALSNAGHVTKRIFSETENDDSNLPQESDSAAIVLWTHAAAKLARLHQQAFDAMARGALIPVAVNGATPPGGFEALPPVDLSGWSGAADDPRFRFILEEIQLTHSRMKLQDGLVWAAPEEPVTPMTEEVAPSFEGTAVDDDYYPEAVRTPADEMETLPPFLTRRAPPVRFHARDVAVGGTIGLVLMAAATAILVPIVLPVPEAQQMVATPQAPEIVPDPSPTIPSNLASVNSTGAPQDILTLPMVSVNDALPTDEMGELVDSDTTVPDDLAAADMSANQETTDGDAMETLVTAVSAESTGEATAVTPLPVTVTDGAFEGNYFKECVDCPDMAMIPTGRFLMGATDKSEGPLLEVAIDRRYALSSREVTFAQWDACVNDGGCKSYRAPDHGWGRDKHPVVSVSYEDAQAYTAWLSNKTGRNYRLPSEAEWEYAARAGTTSPFGFDGTLTIARANFNGQFPYGGKKETFRKRTVPVASFAPNAFGLFDMHGNAWEWTSDCWSPSHTGGAGDGSPRSNGDCNRRVLKGGAWNSGGWRLRSGHRIGKAKTVREFDNGFRVARDLG</sequence>
<evidence type="ECO:0000313" key="4">
    <source>
        <dbReference type="Proteomes" id="UP001560685"/>
    </source>
</evidence>
<dbReference type="InterPro" id="IPR051043">
    <property type="entry name" value="Sulfatase_Mod_Factor_Kinase"/>
</dbReference>
<accession>A0ABV3Z2E3</accession>